<evidence type="ECO:0000313" key="2">
    <source>
        <dbReference type="Proteomes" id="UP000320762"/>
    </source>
</evidence>
<comment type="caution">
    <text evidence="1">The sequence shown here is derived from an EMBL/GenBank/DDBJ whole genome shotgun (WGS) entry which is preliminary data.</text>
</comment>
<evidence type="ECO:0000313" key="1">
    <source>
        <dbReference type="EMBL" id="TRM55302.1"/>
    </source>
</evidence>
<organism evidence="1 2">
    <name type="scientific">Schizophyllum amplum</name>
    <dbReference type="NCBI Taxonomy" id="97359"/>
    <lineage>
        <taxon>Eukaryota</taxon>
        <taxon>Fungi</taxon>
        <taxon>Dikarya</taxon>
        <taxon>Basidiomycota</taxon>
        <taxon>Agaricomycotina</taxon>
        <taxon>Agaricomycetes</taxon>
        <taxon>Agaricomycetidae</taxon>
        <taxon>Agaricales</taxon>
        <taxon>Schizophyllaceae</taxon>
        <taxon>Schizophyllum</taxon>
    </lineage>
</organism>
<dbReference type="AlphaFoldDB" id="A0A550BRY8"/>
<protein>
    <submittedName>
        <fullName evidence="1">Uncharacterized protein</fullName>
    </submittedName>
</protein>
<accession>A0A550BRY8</accession>
<name>A0A550BRY8_9AGAR</name>
<gene>
    <name evidence="1" type="ORF">BD626DRAFT_93259</name>
</gene>
<dbReference type="Proteomes" id="UP000320762">
    <property type="component" value="Unassembled WGS sequence"/>
</dbReference>
<sequence length="93" mass="10561">MSMSPSTMYYIAVYDAERPWSAYLATSQPTVREQLVCCTSFLATSMESFPTRTLIEASIVTVTRPSCRHPPPIQPIFTARRRSPFSRCRTLPI</sequence>
<keyword evidence="2" id="KW-1185">Reference proteome</keyword>
<dbReference type="EMBL" id="VDMD01000185">
    <property type="protein sequence ID" value="TRM55302.1"/>
    <property type="molecule type" value="Genomic_DNA"/>
</dbReference>
<reference evidence="1 2" key="1">
    <citation type="journal article" date="2019" name="New Phytol.">
        <title>Comparative genomics reveals unique wood-decay strategies and fruiting body development in the Schizophyllaceae.</title>
        <authorList>
            <person name="Almasi E."/>
            <person name="Sahu N."/>
            <person name="Krizsan K."/>
            <person name="Balint B."/>
            <person name="Kovacs G.M."/>
            <person name="Kiss B."/>
            <person name="Cseklye J."/>
            <person name="Drula E."/>
            <person name="Henrissat B."/>
            <person name="Nagy I."/>
            <person name="Chovatia M."/>
            <person name="Adam C."/>
            <person name="LaButti K."/>
            <person name="Lipzen A."/>
            <person name="Riley R."/>
            <person name="Grigoriev I.V."/>
            <person name="Nagy L.G."/>
        </authorList>
    </citation>
    <scope>NUCLEOTIDE SEQUENCE [LARGE SCALE GENOMIC DNA]</scope>
    <source>
        <strain evidence="1 2">NL-1724</strain>
    </source>
</reference>
<proteinExistence type="predicted"/>